<keyword evidence="1" id="KW-0808">Transferase</keyword>
<name>A0A699ZEX5_HAELA</name>
<dbReference type="InterPro" id="IPR011989">
    <property type="entry name" value="ARM-like"/>
</dbReference>
<dbReference type="PANTHER" id="PTHR12984">
    <property type="entry name" value="SCY1-RELATED S/T PROTEIN KINASE-LIKE"/>
    <property type="match status" value="1"/>
</dbReference>
<evidence type="ECO:0000313" key="1">
    <source>
        <dbReference type="EMBL" id="GFH21153.1"/>
    </source>
</evidence>
<dbReference type="PANTHER" id="PTHR12984:SF6">
    <property type="entry name" value="SCY1-LIKE PROTEIN 2"/>
    <property type="match status" value="1"/>
</dbReference>
<evidence type="ECO:0000313" key="2">
    <source>
        <dbReference type="Proteomes" id="UP000485058"/>
    </source>
</evidence>
<gene>
    <name evidence="1" type="ORF">HaLaN_18396</name>
</gene>
<comment type="caution">
    <text evidence="1">The sequence shown here is derived from an EMBL/GenBank/DDBJ whole genome shotgun (WGS) entry which is preliminary data.</text>
</comment>
<organism evidence="1 2">
    <name type="scientific">Haematococcus lacustris</name>
    <name type="common">Green alga</name>
    <name type="synonym">Haematococcus pluvialis</name>
    <dbReference type="NCBI Taxonomy" id="44745"/>
    <lineage>
        <taxon>Eukaryota</taxon>
        <taxon>Viridiplantae</taxon>
        <taxon>Chlorophyta</taxon>
        <taxon>core chlorophytes</taxon>
        <taxon>Chlorophyceae</taxon>
        <taxon>CS clade</taxon>
        <taxon>Chlamydomonadales</taxon>
        <taxon>Haematococcaceae</taxon>
        <taxon>Haematococcus</taxon>
    </lineage>
</organism>
<keyword evidence="1" id="KW-0418">Kinase</keyword>
<dbReference type="InterPro" id="IPR051177">
    <property type="entry name" value="CIK-Related_Protein"/>
</dbReference>
<dbReference type="Gene3D" id="1.25.10.10">
    <property type="entry name" value="Leucine-rich Repeat Variant"/>
    <property type="match status" value="1"/>
</dbReference>
<dbReference type="Proteomes" id="UP000485058">
    <property type="component" value="Unassembled WGS sequence"/>
</dbReference>
<sequence length="123" mass="13156">MGWEQVGSYLVPLFARALDGQAGPAVIEECCKALQDCIGTLDYTLLKAELVPRLHAACMRTTSGSVRVYTLTLMAKVVGRLDREEANKIIDTAAQVVAVDRSASTLVCTAGLVDALSKQWGAE</sequence>
<dbReference type="EMBL" id="BLLF01001770">
    <property type="protein sequence ID" value="GFH21153.1"/>
    <property type="molecule type" value="Genomic_DNA"/>
</dbReference>
<accession>A0A699ZEX5</accession>
<reference evidence="1 2" key="1">
    <citation type="submission" date="2020-02" db="EMBL/GenBank/DDBJ databases">
        <title>Draft genome sequence of Haematococcus lacustris strain NIES-144.</title>
        <authorList>
            <person name="Morimoto D."/>
            <person name="Nakagawa S."/>
            <person name="Yoshida T."/>
            <person name="Sawayama S."/>
        </authorList>
    </citation>
    <scope>NUCLEOTIDE SEQUENCE [LARGE SCALE GENOMIC DNA]</scope>
    <source>
        <strain evidence="1 2">NIES-144</strain>
    </source>
</reference>
<proteinExistence type="predicted"/>
<dbReference type="GO" id="GO:0016301">
    <property type="term" value="F:kinase activity"/>
    <property type="evidence" value="ECO:0007669"/>
    <property type="project" value="UniProtKB-KW"/>
</dbReference>
<feature type="non-terminal residue" evidence="1">
    <location>
        <position position="123"/>
    </location>
</feature>
<dbReference type="AlphaFoldDB" id="A0A699ZEX5"/>
<protein>
    <submittedName>
        <fullName evidence="1">Protein kinase domain-containing protein</fullName>
    </submittedName>
</protein>
<keyword evidence="2" id="KW-1185">Reference proteome</keyword>